<reference evidence="1" key="1">
    <citation type="journal article" date="2015" name="Nature">
        <title>Complex archaea that bridge the gap between prokaryotes and eukaryotes.</title>
        <authorList>
            <person name="Spang A."/>
            <person name="Saw J.H."/>
            <person name="Jorgensen S.L."/>
            <person name="Zaremba-Niedzwiedzka K."/>
            <person name="Martijn J."/>
            <person name="Lind A.E."/>
            <person name="van Eijk R."/>
            <person name="Schleper C."/>
            <person name="Guy L."/>
            <person name="Ettema T.J."/>
        </authorList>
    </citation>
    <scope>NUCLEOTIDE SEQUENCE</scope>
</reference>
<sequence>MAESENPIFLNKSEISDVSEITDNGSTTDAVKIRLLDRNDELKYRLVGVTTGDRIITWTPPASATISRIWIQNCNFEDVDITFNGGSNFSPAISLTGNADKHLYFEFADQAVNTVEITVGNIFGGGSGLATAGEIYIGTERFQVGANLGSDRLEALPDVAQTIFTLSDNTKQKVFIRRTIDYQFDLLAISDSDRQNFVDLYELNRSETFGFIPRPIPNATGWDGLAGHYNWINAADFVNYTDGFFINGFDINIRLGQAGGFD</sequence>
<gene>
    <name evidence="1" type="ORF">LCGC14_0452010</name>
</gene>
<organism evidence="1">
    <name type="scientific">marine sediment metagenome</name>
    <dbReference type="NCBI Taxonomy" id="412755"/>
    <lineage>
        <taxon>unclassified sequences</taxon>
        <taxon>metagenomes</taxon>
        <taxon>ecological metagenomes</taxon>
    </lineage>
</organism>
<dbReference type="AlphaFoldDB" id="A0A0F9SHF2"/>
<comment type="caution">
    <text evidence="1">The sequence shown here is derived from an EMBL/GenBank/DDBJ whole genome shotgun (WGS) entry which is preliminary data.</text>
</comment>
<name>A0A0F9SHF2_9ZZZZ</name>
<evidence type="ECO:0000313" key="1">
    <source>
        <dbReference type="EMBL" id="KKN68325.1"/>
    </source>
</evidence>
<proteinExistence type="predicted"/>
<dbReference type="EMBL" id="LAZR01000451">
    <property type="protein sequence ID" value="KKN68325.1"/>
    <property type="molecule type" value="Genomic_DNA"/>
</dbReference>
<protein>
    <submittedName>
        <fullName evidence="1">Uncharacterized protein</fullName>
    </submittedName>
</protein>
<accession>A0A0F9SHF2</accession>